<protein>
    <submittedName>
        <fullName evidence="2">Uncharacterized protein</fullName>
    </submittedName>
</protein>
<organism evidence="2 3">
    <name type="scientific">Tumebacillus permanentifrigoris</name>
    <dbReference type="NCBI Taxonomy" id="378543"/>
    <lineage>
        <taxon>Bacteria</taxon>
        <taxon>Bacillati</taxon>
        <taxon>Bacillota</taxon>
        <taxon>Bacilli</taxon>
        <taxon>Bacillales</taxon>
        <taxon>Alicyclobacillaceae</taxon>
        <taxon>Tumebacillus</taxon>
    </lineage>
</organism>
<dbReference type="OrthoDB" id="71172at2"/>
<accession>A0A316D208</accession>
<proteinExistence type="predicted"/>
<dbReference type="Proteomes" id="UP000245634">
    <property type="component" value="Unassembled WGS sequence"/>
</dbReference>
<feature type="compositionally biased region" description="Low complexity" evidence="1">
    <location>
        <begin position="296"/>
        <end position="323"/>
    </location>
</feature>
<feature type="region of interest" description="Disordered" evidence="1">
    <location>
        <begin position="296"/>
        <end position="329"/>
    </location>
</feature>
<name>A0A316D208_9BACL</name>
<dbReference type="AlphaFoldDB" id="A0A316D208"/>
<evidence type="ECO:0000313" key="3">
    <source>
        <dbReference type="Proteomes" id="UP000245634"/>
    </source>
</evidence>
<sequence length="329" mass="37341">MSILVIGGLILLCTLVVKLNKSAKSNAQNRSRRIPSKPYVKGLPLPAQLGLHPTYPLQGIAKQLDTAFEKEFGDRLKSRFLLKRPLLRPEEFDWQLLELKRYFVLTTLLREVPMFSDDIDEIWHEMLLYSREYEAFCKAFAGEVIHHAPHSEPAPNPNGRAWFDWVYCQLFEVTPYSIYIWKNFFRTPLDQQQLKEFQTTDHAQLLPKYFTTNPNVRETAIRLIDTLREQMNNTTRPAYTKRYTHPSMLVGATSAFVFFSLYEADGFQDEMHQMLYGRKHDPNSSSCGSGFVCATSSDDSTKTSSCSSSSCNSSSCSSSSCGSSCGGSS</sequence>
<comment type="caution">
    <text evidence="2">The sequence shown here is derived from an EMBL/GenBank/DDBJ whole genome shotgun (WGS) entry which is preliminary data.</text>
</comment>
<gene>
    <name evidence="2" type="ORF">C7459_1522</name>
</gene>
<dbReference type="RefSeq" id="WP_109691465.1">
    <property type="nucleotide sequence ID" value="NZ_QGGL01000052.1"/>
</dbReference>
<evidence type="ECO:0000256" key="1">
    <source>
        <dbReference type="SAM" id="MobiDB-lite"/>
    </source>
</evidence>
<keyword evidence="3" id="KW-1185">Reference proteome</keyword>
<dbReference type="EMBL" id="QGGL01000052">
    <property type="protein sequence ID" value="PWK00008.1"/>
    <property type="molecule type" value="Genomic_DNA"/>
</dbReference>
<reference evidence="2 3" key="1">
    <citation type="submission" date="2018-05" db="EMBL/GenBank/DDBJ databases">
        <title>Genomic Encyclopedia of Type Strains, Phase IV (KMG-IV): sequencing the most valuable type-strain genomes for metagenomic binning, comparative biology and taxonomic classification.</title>
        <authorList>
            <person name="Goeker M."/>
        </authorList>
    </citation>
    <scope>NUCLEOTIDE SEQUENCE [LARGE SCALE GENOMIC DNA]</scope>
    <source>
        <strain evidence="2 3">DSM 18773</strain>
    </source>
</reference>
<evidence type="ECO:0000313" key="2">
    <source>
        <dbReference type="EMBL" id="PWK00008.1"/>
    </source>
</evidence>